<dbReference type="AlphaFoldDB" id="Q086V6"/>
<keyword evidence="1" id="KW-1133">Transmembrane helix</keyword>
<dbReference type="HOGENOM" id="CLU_098637_3_1_6"/>
<dbReference type="PROSITE" id="PS00409">
    <property type="entry name" value="PROKAR_NTER_METHYL"/>
    <property type="match status" value="1"/>
</dbReference>
<dbReference type="SUPFAM" id="SSF54523">
    <property type="entry name" value="Pili subunits"/>
    <property type="match status" value="1"/>
</dbReference>
<dbReference type="NCBIfam" id="TIGR02532">
    <property type="entry name" value="IV_pilin_GFxxxE"/>
    <property type="match status" value="1"/>
</dbReference>
<evidence type="ECO:0000256" key="1">
    <source>
        <dbReference type="SAM" id="Phobius"/>
    </source>
</evidence>
<dbReference type="GeneID" id="41836219"/>
<sequence length="182" mass="19162">MIKLNRGIVSSRQSGFTLIELVVVIIILGVLAVVAAPKFIDLKTDAHIAAIKGAAGSIKTAVMLFKTKTLASGNALTDTVEFSGVKGSNYQPWAAAANTSGSGFNAGYTTSSEIFKAARLEMNDWSYRIFTSNSSYAVVAAPKSALALAEPTAAEVIATSCYFQYHWQSTGEPVITTVIVGC</sequence>
<feature type="transmembrane region" description="Helical" evidence="1">
    <location>
        <begin position="21"/>
        <end position="40"/>
    </location>
</feature>
<evidence type="ECO:0000313" key="3">
    <source>
        <dbReference type="Proteomes" id="UP000000684"/>
    </source>
</evidence>
<dbReference type="InterPro" id="IPR045584">
    <property type="entry name" value="Pilin-like"/>
</dbReference>
<gene>
    <name evidence="2" type="ordered locus">Sfri_0856</name>
</gene>
<evidence type="ECO:0000313" key="2">
    <source>
        <dbReference type="EMBL" id="ABI70709.1"/>
    </source>
</evidence>
<dbReference type="EMBL" id="CP000447">
    <property type="protein sequence ID" value="ABI70709.1"/>
    <property type="molecule type" value="Genomic_DNA"/>
</dbReference>
<name>Q086V6_SHEFN</name>
<dbReference type="InterPro" id="IPR012902">
    <property type="entry name" value="N_methyl_site"/>
</dbReference>
<organism evidence="2 3">
    <name type="scientific">Shewanella frigidimarina (strain NCIMB 400)</name>
    <dbReference type="NCBI Taxonomy" id="318167"/>
    <lineage>
        <taxon>Bacteria</taxon>
        <taxon>Pseudomonadati</taxon>
        <taxon>Pseudomonadota</taxon>
        <taxon>Gammaproteobacteria</taxon>
        <taxon>Alteromonadales</taxon>
        <taxon>Shewanellaceae</taxon>
        <taxon>Shewanella</taxon>
    </lineage>
</organism>
<dbReference type="Pfam" id="PF07963">
    <property type="entry name" value="N_methyl"/>
    <property type="match status" value="1"/>
</dbReference>
<dbReference type="Gene3D" id="3.30.700.10">
    <property type="entry name" value="Glycoprotein, Type 4 Pilin"/>
    <property type="match status" value="1"/>
</dbReference>
<proteinExistence type="predicted"/>
<keyword evidence="1" id="KW-0812">Transmembrane</keyword>
<accession>Q086V6</accession>
<dbReference type="Proteomes" id="UP000000684">
    <property type="component" value="Chromosome"/>
</dbReference>
<dbReference type="OrthoDB" id="6271594at2"/>
<dbReference type="RefSeq" id="WP_011636332.1">
    <property type="nucleotide sequence ID" value="NC_008345.1"/>
</dbReference>
<dbReference type="eggNOG" id="COG2165">
    <property type="taxonomic scope" value="Bacteria"/>
</dbReference>
<keyword evidence="1" id="KW-0472">Membrane</keyword>
<dbReference type="STRING" id="318167.Sfri_0856"/>
<dbReference type="PANTHER" id="PTHR30093">
    <property type="entry name" value="GENERAL SECRETION PATHWAY PROTEIN G"/>
    <property type="match status" value="1"/>
</dbReference>
<reference evidence="2 3" key="1">
    <citation type="submission" date="2006-08" db="EMBL/GenBank/DDBJ databases">
        <title>Complete sequence of Shewanella frigidimarina NCIMB 400.</title>
        <authorList>
            <consortium name="US DOE Joint Genome Institute"/>
            <person name="Copeland A."/>
            <person name="Lucas S."/>
            <person name="Lapidus A."/>
            <person name="Barry K."/>
            <person name="Detter J.C."/>
            <person name="Glavina del Rio T."/>
            <person name="Hammon N."/>
            <person name="Israni S."/>
            <person name="Dalin E."/>
            <person name="Tice H."/>
            <person name="Pitluck S."/>
            <person name="Fredrickson J.K."/>
            <person name="Kolker E."/>
            <person name="McCuel L.A."/>
            <person name="DiChristina T."/>
            <person name="Nealson K.H."/>
            <person name="Newman D."/>
            <person name="Tiedje J.M."/>
            <person name="Zhou J."/>
            <person name="Romine M.F."/>
            <person name="Culley D.E."/>
            <person name="Serres M."/>
            <person name="Chertkov O."/>
            <person name="Brettin T."/>
            <person name="Bruce D."/>
            <person name="Han C."/>
            <person name="Tapia R."/>
            <person name="Gilna P."/>
            <person name="Schmutz J."/>
            <person name="Larimer F."/>
            <person name="Land M."/>
            <person name="Hauser L."/>
            <person name="Kyrpides N."/>
            <person name="Mikhailova N."/>
            <person name="Richardson P."/>
        </authorList>
    </citation>
    <scope>NUCLEOTIDE SEQUENCE [LARGE SCALE GENOMIC DNA]</scope>
    <source>
        <strain evidence="2 3">NCIMB 400</strain>
    </source>
</reference>
<dbReference type="PANTHER" id="PTHR30093:SF7">
    <property type="entry name" value="MSHA MAJOR PILIN SUBUNIT MSHA"/>
    <property type="match status" value="1"/>
</dbReference>
<dbReference type="KEGG" id="sfr:Sfri_0856"/>
<protein>
    <submittedName>
        <fullName evidence="2">Methylation site containing protein</fullName>
    </submittedName>
</protein>
<keyword evidence="3" id="KW-1185">Reference proteome</keyword>